<feature type="region of interest" description="Disordered" evidence="2">
    <location>
        <begin position="262"/>
        <end position="289"/>
    </location>
</feature>
<dbReference type="InterPro" id="IPR035979">
    <property type="entry name" value="RBD_domain_sf"/>
</dbReference>
<proteinExistence type="predicted"/>
<feature type="compositionally biased region" description="Polar residues" evidence="2">
    <location>
        <begin position="976"/>
        <end position="985"/>
    </location>
</feature>
<dbReference type="GO" id="GO:0003723">
    <property type="term" value="F:RNA binding"/>
    <property type="evidence" value="ECO:0007669"/>
    <property type="project" value="UniProtKB-UniRule"/>
</dbReference>
<sequence>MDGFHIPQPAHVFSTDFGRKPPRPATDPSTHPIPACVIARSNQSHDVHQYAGVLQSRYPRECEEIYAGFNRSDFFDPYDIHLHSAEFLDAVLRVLAEPNNLRVRNYALSFATENPQGVIKLSKLQINSEADLASTIANLFPPAHVNMHGVRMFGHVVCQLKCSMMASSEPRPLPADRMSMENPVTSGQGPINHNDSMPFLKHAKRTDSSKEPNKGNSRLPRSSSAAQDGLHPPSIVPNNSTYANDKCSDMRRTMSAEHYVDLNNGTSRMNNEQISSKAGPRNLNGNWSHLNVNQGAVSLPQTPMLSASTSSNLNTTRQSGNHESPSVVPSIPLPSAYKESFGQIHQANAGSRHSSAQSTRSPYISNIPAASQAPMRSIHGQTPAFFPMTSQDMTGAMTPRFFVSGQPPFQQQLPLGNSMPMNYSTIEQSRFTQAQGTWDNIDQPILSPPPVHSEYNHELTARCNQGDVRGSFAGKGNNIRGPSTTGPYIGRGGSYMKPNGNRKVSVGSANYRGRRNTQGSNGYLDSYENGNHGDGMMGDRDSAHRGTEPFPNFSGPLDQLDASAMANAPEQIVTQSFIGAAREDVVDLWVTGFNMRRDDDETSGMLVRLFETKAKVRSVTIMHRPDSLHPFAFINFYTSAGARAGLGLNGDLSTGSQPLRVQVSEKYCIGSRRWSKPTPYGQRRTSDAHGQYHHRGANESRGSFGGGSQPVYMSPEYAQSLGYTSPQGPPNPNFKRSNQWQQQFHGLNARRYPSGANAEFIQRLDTNHANENAPKGSHVQYSPQDCRSSMPVRERNFETNSSPERKKKGSKSRSSPIKTGSESSSSTAQVHKSNMAEKDVAAGDETNVREQGPFHAVVEAEPDNIEGALTLHTITSRECEPIPESLELDGPPKAEVLDSTKELVACVERSSTSSPATILIATSETSSEQGGSTHDQSVTTPESRHRIDDSFHSAMEAQTPRFMSEDSKESIVEPSVTRNTSTNAVDTGDIETESKAVPGIVALIEDPVSIDKSSSSNEPALDEDSVFTEGPADSPVLEDTGHKVFYSVEDQKAGKVETREDHSRGVVTPPLQDIGATSLVQSKLEPDRAQNEGAIRSGSSSTNKPKSPKPSTQQQQHQAALHPFAKANQAKKSKAQKKKEKRQQKVKDVAKVNGHASDKQLLTRPSTPTPSAPTDPVVELTCEGHDIAMLTETASDANSLEVEKEQGERRNSVQKTRSQASAVIEIDVPTAFRSGSMMLDAAVKPEVDELKAKKDGNASTMIKTEKGNPNEKEEKKKKAVKPPPSPEKKPKSTLAQKAAKLVAMPDLSMLRRKDASSAAKK</sequence>
<dbReference type="Proteomes" id="UP000799437">
    <property type="component" value="Unassembled WGS sequence"/>
</dbReference>
<feature type="compositionally biased region" description="Basic residues" evidence="2">
    <location>
        <begin position="1129"/>
        <end position="1142"/>
    </location>
</feature>
<feature type="region of interest" description="Disordered" evidence="2">
    <location>
        <begin position="302"/>
        <end position="334"/>
    </location>
</feature>
<keyword evidence="5" id="KW-1185">Reference proteome</keyword>
<feature type="region of interest" description="Disordered" evidence="2">
    <location>
        <begin position="168"/>
        <end position="246"/>
    </location>
</feature>
<feature type="compositionally biased region" description="Basic and acidic residues" evidence="2">
    <location>
        <begin position="1201"/>
        <end position="1211"/>
    </location>
</feature>
<evidence type="ECO:0000313" key="4">
    <source>
        <dbReference type="EMBL" id="KAF2753468.1"/>
    </source>
</evidence>
<feature type="compositionally biased region" description="Low complexity" evidence="2">
    <location>
        <begin position="922"/>
        <end position="933"/>
    </location>
</feature>
<feature type="region of interest" description="Disordered" evidence="2">
    <location>
        <begin position="922"/>
        <end position="944"/>
    </location>
</feature>
<feature type="region of interest" description="Disordered" evidence="2">
    <location>
        <begin position="1"/>
        <end position="33"/>
    </location>
</feature>
<feature type="compositionally biased region" description="Polar residues" evidence="2">
    <location>
        <begin position="182"/>
        <end position="195"/>
    </location>
</feature>
<name>A0A6A6VS11_9PEZI</name>
<protein>
    <recommendedName>
        <fullName evidence="3">RRM domain-containing protein</fullName>
    </recommendedName>
</protein>
<reference evidence="4" key="1">
    <citation type="journal article" date="2020" name="Stud. Mycol.">
        <title>101 Dothideomycetes genomes: a test case for predicting lifestyles and emergence of pathogens.</title>
        <authorList>
            <person name="Haridas S."/>
            <person name="Albert R."/>
            <person name="Binder M."/>
            <person name="Bloem J."/>
            <person name="Labutti K."/>
            <person name="Salamov A."/>
            <person name="Andreopoulos B."/>
            <person name="Baker S."/>
            <person name="Barry K."/>
            <person name="Bills G."/>
            <person name="Bluhm B."/>
            <person name="Cannon C."/>
            <person name="Castanera R."/>
            <person name="Culley D."/>
            <person name="Daum C."/>
            <person name="Ezra D."/>
            <person name="Gonzalez J."/>
            <person name="Henrissat B."/>
            <person name="Kuo A."/>
            <person name="Liang C."/>
            <person name="Lipzen A."/>
            <person name="Lutzoni F."/>
            <person name="Magnuson J."/>
            <person name="Mondo S."/>
            <person name="Nolan M."/>
            <person name="Ohm R."/>
            <person name="Pangilinan J."/>
            <person name="Park H.-J."/>
            <person name="Ramirez L."/>
            <person name="Alfaro M."/>
            <person name="Sun H."/>
            <person name="Tritt A."/>
            <person name="Yoshinaga Y."/>
            <person name="Zwiers L.-H."/>
            <person name="Turgeon B."/>
            <person name="Goodwin S."/>
            <person name="Spatafora J."/>
            <person name="Crous P."/>
            <person name="Grigoriev I."/>
        </authorList>
    </citation>
    <scope>NUCLEOTIDE SEQUENCE</scope>
    <source>
        <strain evidence="4">CBS 121739</strain>
    </source>
</reference>
<evidence type="ECO:0000259" key="3">
    <source>
        <dbReference type="PROSITE" id="PS50102"/>
    </source>
</evidence>
<feature type="region of interest" description="Disordered" evidence="2">
    <location>
        <begin position="472"/>
        <end position="535"/>
    </location>
</feature>
<organism evidence="4 5">
    <name type="scientific">Pseudovirgaria hyperparasitica</name>
    <dbReference type="NCBI Taxonomy" id="470096"/>
    <lineage>
        <taxon>Eukaryota</taxon>
        <taxon>Fungi</taxon>
        <taxon>Dikarya</taxon>
        <taxon>Ascomycota</taxon>
        <taxon>Pezizomycotina</taxon>
        <taxon>Dothideomycetes</taxon>
        <taxon>Dothideomycetes incertae sedis</taxon>
        <taxon>Acrospermales</taxon>
        <taxon>Acrospermaceae</taxon>
        <taxon>Pseudovirgaria</taxon>
    </lineage>
</organism>
<feature type="compositionally biased region" description="Low complexity" evidence="2">
    <location>
        <begin position="1099"/>
        <end position="1118"/>
    </location>
</feature>
<dbReference type="SUPFAM" id="SSF54928">
    <property type="entry name" value="RNA-binding domain, RBD"/>
    <property type="match status" value="1"/>
</dbReference>
<feature type="region of interest" description="Disordered" evidence="2">
    <location>
        <begin position="1008"/>
        <end position="1177"/>
    </location>
</feature>
<keyword evidence="1" id="KW-0694">RNA-binding</keyword>
<feature type="region of interest" description="Disordered" evidence="2">
    <location>
        <begin position="956"/>
        <end position="991"/>
    </location>
</feature>
<dbReference type="GeneID" id="54486908"/>
<evidence type="ECO:0000313" key="5">
    <source>
        <dbReference type="Proteomes" id="UP000799437"/>
    </source>
</evidence>
<feature type="region of interest" description="Disordered" evidence="2">
    <location>
        <begin position="1190"/>
        <end position="1221"/>
    </location>
</feature>
<feature type="compositionally biased region" description="Polar residues" evidence="2">
    <location>
        <begin position="263"/>
        <end position="276"/>
    </location>
</feature>
<feature type="domain" description="RRM" evidence="3">
    <location>
        <begin position="586"/>
        <end position="666"/>
    </location>
</feature>
<feature type="region of interest" description="Disordered" evidence="2">
    <location>
        <begin position="1247"/>
        <end position="1321"/>
    </location>
</feature>
<dbReference type="PROSITE" id="PS50102">
    <property type="entry name" value="RRM"/>
    <property type="match status" value="1"/>
</dbReference>
<feature type="region of interest" description="Disordered" evidence="2">
    <location>
        <begin position="674"/>
        <end position="711"/>
    </location>
</feature>
<dbReference type="EMBL" id="ML996584">
    <property type="protein sequence ID" value="KAF2753468.1"/>
    <property type="molecule type" value="Genomic_DNA"/>
</dbReference>
<feature type="compositionally biased region" description="Low complexity" evidence="2">
    <location>
        <begin position="305"/>
        <end position="316"/>
    </location>
</feature>
<feature type="compositionally biased region" description="Low complexity" evidence="2">
    <location>
        <begin position="324"/>
        <end position="334"/>
    </location>
</feature>
<feature type="compositionally biased region" description="Basic and acidic residues" evidence="2">
    <location>
        <begin position="1049"/>
        <end position="1064"/>
    </location>
</feature>
<feature type="compositionally biased region" description="Basic and acidic residues" evidence="2">
    <location>
        <begin position="1247"/>
        <end position="1256"/>
    </location>
</feature>
<feature type="compositionally biased region" description="Polar residues" evidence="2">
    <location>
        <begin position="214"/>
        <end position="226"/>
    </location>
</feature>
<gene>
    <name evidence="4" type="ORF">EJ05DRAFT_490160</name>
</gene>
<evidence type="ECO:0000256" key="2">
    <source>
        <dbReference type="SAM" id="MobiDB-lite"/>
    </source>
</evidence>
<accession>A0A6A6VS11</accession>
<feature type="compositionally biased region" description="Polar residues" evidence="2">
    <location>
        <begin position="820"/>
        <end position="832"/>
    </location>
</feature>
<dbReference type="InterPro" id="IPR000504">
    <property type="entry name" value="RRM_dom"/>
</dbReference>
<dbReference type="RefSeq" id="XP_033595919.1">
    <property type="nucleotide sequence ID" value="XM_033745854.1"/>
</dbReference>
<evidence type="ECO:0000256" key="1">
    <source>
        <dbReference type="PROSITE-ProRule" id="PRU00176"/>
    </source>
</evidence>
<feature type="region of interest" description="Disordered" evidence="2">
    <location>
        <begin position="769"/>
        <end position="846"/>
    </location>
</feature>
<feature type="compositionally biased region" description="Basic and acidic residues" evidence="2">
    <location>
        <begin position="1263"/>
        <end position="1276"/>
    </location>
</feature>